<evidence type="ECO:0000313" key="3">
    <source>
        <dbReference type="Proteomes" id="UP000041254"/>
    </source>
</evidence>
<dbReference type="VEuPathDB" id="CryptoDB:Vbra_10587"/>
<accession>A0A0G4H4A9</accession>
<dbReference type="Gene3D" id="2.10.50.10">
    <property type="entry name" value="Tumor Necrosis Factor Receptor, subunit A, domain 2"/>
    <property type="match status" value="1"/>
</dbReference>
<sequence>MWFDKDNRLNGDFITLQQFPGTTSFDDLKVVAPETVAEVPIQIPLPSFQSRFEGCPPGTFNNGLECQNCSANTFNDRMNVSACDSCPAGSVQPAAAETACECAIGFYRVYREGSANYTACRARSTTNTTGATSIHHCECEAGFYLLAGSKYCQPNDESSARSSAMLLPLVLLLPCLAMLLPAAQGVVH</sequence>
<protein>
    <recommendedName>
        <fullName evidence="4">Tyrosine-protein kinase ephrin type A/B receptor-like domain-containing protein</fullName>
    </recommendedName>
</protein>
<evidence type="ECO:0000313" key="2">
    <source>
        <dbReference type="EMBL" id="CEM38594.1"/>
    </source>
</evidence>
<dbReference type="SUPFAM" id="SSF57184">
    <property type="entry name" value="Growth factor receptor domain"/>
    <property type="match status" value="1"/>
</dbReference>
<dbReference type="PhylomeDB" id="A0A0G4H4A9"/>
<dbReference type="EMBL" id="CDMY01000989">
    <property type="protein sequence ID" value="CEM38594.1"/>
    <property type="molecule type" value="Genomic_DNA"/>
</dbReference>
<gene>
    <name evidence="2" type="ORF">Vbra_10587</name>
</gene>
<keyword evidence="1" id="KW-0812">Transmembrane</keyword>
<dbReference type="OrthoDB" id="413155at2759"/>
<dbReference type="Proteomes" id="UP000041254">
    <property type="component" value="Unassembled WGS sequence"/>
</dbReference>
<feature type="transmembrane region" description="Helical" evidence="1">
    <location>
        <begin position="166"/>
        <end position="187"/>
    </location>
</feature>
<proteinExistence type="predicted"/>
<dbReference type="InParanoid" id="A0A0G4H4A9"/>
<organism evidence="2 3">
    <name type="scientific">Vitrella brassicaformis (strain CCMP3155)</name>
    <dbReference type="NCBI Taxonomy" id="1169540"/>
    <lineage>
        <taxon>Eukaryota</taxon>
        <taxon>Sar</taxon>
        <taxon>Alveolata</taxon>
        <taxon>Colpodellida</taxon>
        <taxon>Vitrellaceae</taxon>
        <taxon>Vitrella</taxon>
    </lineage>
</organism>
<keyword evidence="3" id="KW-1185">Reference proteome</keyword>
<dbReference type="InterPro" id="IPR009030">
    <property type="entry name" value="Growth_fac_rcpt_cys_sf"/>
</dbReference>
<evidence type="ECO:0008006" key="4">
    <source>
        <dbReference type="Google" id="ProtNLM"/>
    </source>
</evidence>
<dbReference type="AlphaFoldDB" id="A0A0G4H4A9"/>
<dbReference type="SMART" id="SM01411">
    <property type="entry name" value="Ephrin_rec_like"/>
    <property type="match status" value="1"/>
</dbReference>
<evidence type="ECO:0000256" key="1">
    <source>
        <dbReference type="SAM" id="Phobius"/>
    </source>
</evidence>
<keyword evidence="1" id="KW-1133">Transmembrane helix</keyword>
<name>A0A0G4H4A9_VITBC</name>
<reference evidence="2 3" key="1">
    <citation type="submission" date="2014-11" db="EMBL/GenBank/DDBJ databases">
        <authorList>
            <person name="Zhu J."/>
            <person name="Qi W."/>
            <person name="Song R."/>
        </authorList>
    </citation>
    <scope>NUCLEOTIDE SEQUENCE [LARGE SCALE GENOMIC DNA]</scope>
</reference>
<keyword evidence="1" id="KW-0472">Membrane</keyword>